<sequence length="300" mass="33696">HGLGNLLLEALARTLGVDAEGGGVGGNASVQREVVTHAGNRIDVLIETDANVILIENKIFAAAANPFSDYSDFLDRLAADGRRKHKLLLTLVPEPAGREWGFLNVTHTEFVAEVRSGLGRHVSEADTRYLTLFLDFLNTMENLQEGSRMDDGFRKLLVERGEEVERLLGEIKAFKDELRKKVRDLGALVEVGEHDNVRQWFYREPTGLSDDLVHDVRVDGQLPLAVDATLYPSEWEIAIYPRGDQYTARLRELLRRLDISLEDEHELVHVRFDYDEDLAVIAPTVETLVEKLATAVEVSE</sequence>
<dbReference type="AlphaFoldDB" id="A0A6J4HB98"/>
<reference evidence="1" key="1">
    <citation type="submission" date="2020-02" db="EMBL/GenBank/DDBJ databases">
        <authorList>
            <person name="Meier V. D."/>
        </authorList>
    </citation>
    <scope>NUCLEOTIDE SEQUENCE</scope>
    <source>
        <strain evidence="1">AVDCRST_MAG93</strain>
    </source>
</reference>
<proteinExistence type="predicted"/>
<dbReference type="EMBL" id="CADCTR010000109">
    <property type="protein sequence ID" value="CAA9218539.1"/>
    <property type="molecule type" value="Genomic_DNA"/>
</dbReference>
<dbReference type="Pfam" id="PF14281">
    <property type="entry name" value="PDDEXK_4"/>
    <property type="match status" value="1"/>
</dbReference>
<feature type="non-terminal residue" evidence="1">
    <location>
        <position position="1"/>
    </location>
</feature>
<gene>
    <name evidence="1" type="ORF">AVDCRST_MAG93-342</name>
</gene>
<organism evidence="1">
    <name type="scientific">uncultured Chloroflexia bacterium</name>
    <dbReference type="NCBI Taxonomy" id="1672391"/>
    <lineage>
        <taxon>Bacteria</taxon>
        <taxon>Bacillati</taxon>
        <taxon>Chloroflexota</taxon>
        <taxon>Chloroflexia</taxon>
        <taxon>environmental samples</taxon>
    </lineage>
</organism>
<evidence type="ECO:0008006" key="2">
    <source>
        <dbReference type="Google" id="ProtNLM"/>
    </source>
</evidence>
<name>A0A6J4HB98_9CHLR</name>
<evidence type="ECO:0000313" key="1">
    <source>
        <dbReference type="EMBL" id="CAA9218539.1"/>
    </source>
</evidence>
<protein>
    <recommendedName>
        <fullName evidence="2">PD-(D/E)XK nuclease family protein</fullName>
    </recommendedName>
</protein>
<dbReference type="InterPro" id="IPR029470">
    <property type="entry name" value="PDDEXK_4"/>
</dbReference>
<accession>A0A6J4HB98</accession>